<sequence length="97" mass="11201">MGGGGHIADMNNRIKHFGSLIRRKRLADNRLLKMPIGKNSKIASKTYLSEEEKLKLSRKYLEYYRKDRQRSIRIAMVSILLTAILVAAIVYGFMFLI</sequence>
<evidence type="ECO:0000256" key="1">
    <source>
        <dbReference type="SAM" id="Phobius"/>
    </source>
</evidence>
<keyword evidence="3" id="KW-1185">Reference proteome</keyword>
<organism evidence="2 3">
    <name type="scientific">Ekhidna lutea</name>
    <dbReference type="NCBI Taxonomy" id="447679"/>
    <lineage>
        <taxon>Bacteria</taxon>
        <taxon>Pseudomonadati</taxon>
        <taxon>Bacteroidota</taxon>
        <taxon>Cytophagia</taxon>
        <taxon>Cytophagales</taxon>
        <taxon>Reichenbachiellaceae</taxon>
        <taxon>Ekhidna</taxon>
    </lineage>
</organism>
<dbReference type="Proteomes" id="UP000198393">
    <property type="component" value="Unassembled WGS sequence"/>
</dbReference>
<keyword evidence="1" id="KW-0812">Transmembrane</keyword>
<dbReference type="EMBL" id="FZPD01000001">
    <property type="protein sequence ID" value="SNS41484.1"/>
    <property type="molecule type" value="Genomic_DNA"/>
</dbReference>
<proteinExistence type="predicted"/>
<reference evidence="2 3" key="1">
    <citation type="submission" date="2017-06" db="EMBL/GenBank/DDBJ databases">
        <authorList>
            <person name="Kim H.J."/>
            <person name="Triplett B.A."/>
        </authorList>
    </citation>
    <scope>NUCLEOTIDE SEQUENCE [LARGE SCALE GENOMIC DNA]</scope>
    <source>
        <strain evidence="2 3">DSM 19307</strain>
    </source>
</reference>
<dbReference type="AlphaFoldDB" id="A0A239EC18"/>
<gene>
    <name evidence="2" type="ORF">SAMN05421640_0045</name>
</gene>
<evidence type="ECO:0000313" key="3">
    <source>
        <dbReference type="Proteomes" id="UP000198393"/>
    </source>
</evidence>
<keyword evidence="1" id="KW-0472">Membrane</keyword>
<evidence type="ECO:0000313" key="2">
    <source>
        <dbReference type="EMBL" id="SNS41484.1"/>
    </source>
</evidence>
<feature type="transmembrane region" description="Helical" evidence="1">
    <location>
        <begin position="74"/>
        <end position="96"/>
    </location>
</feature>
<accession>A0A239EC18</accession>
<protein>
    <submittedName>
        <fullName evidence="2">Uncharacterized protein</fullName>
    </submittedName>
</protein>
<keyword evidence="1" id="KW-1133">Transmembrane helix</keyword>
<name>A0A239EC18_EKHLU</name>